<sequence length="65" mass="7520">MLLELSNDESRVLKETLDTALATLLEERARAEARELQEALGRRYAFIQSLQRRLEPLVDSEEVYA</sequence>
<name>A0ABR9PFA9_9BACT</name>
<organism evidence="1 2">
    <name type="scientific">Corallococcus soli</name>
    <dbReference type="NCBI Taxonomy" id="2710757"/>
    <lineage>
        <taxon>Bacteria</taxon>
        <taxon>Pseudomonadati</taxon>
        <taxon>Myxococcota</taxon>
        <taxon>Myxococcia</taxon>
        <taxon>Myxococcales</taxon>
        <taxon>Cystobacterineae</taxon>
        <taxon>Myxococcaceae</taxon>
        <taxon>Corallococcus</taxon>
    </lineage>
</organism>
<proteinExistence type="predicted"/>
<gene>
    <name evidence="1" type="ORF">G4177_00265</name>
</gene>
<evidence type="ECO:0000313" key="2">
    <source>
        <dbReference type="Proteomes" id="UP001516472"/>
    </source>
</evidence>
<dbReference type="RefSeq" id="WP_193346041.1">
    <property type="nucleotide sequence ID" value="NZ_CBCSIP010000045.1"/>
</dbReference>
<keyword evidence="2" id="KW-1185">Reference proteome</keyword>
<dbReference type="EMBL" id="JAAIYO010000001">
    <property type="protein sequence ID" value="MBE4746602.1"/>
    <property type="molecule type" value="Genomic_DNA"/>
</dbReference>
<reference evidence="1 2" key="1">
    <citation type="submission" date="2020-02" db="EMBL/GenBank/DDBJ databases">
        <authorList>
            <person name="Babadi Z.K."/>
            <person name="Risdian C."/>
            <person name="Ebrahimipour G.H."/>
            <person name="Wink J."/>
        </authorList>
    </citation>
    <scope>NUCLEOTIDE SEQUENCE [LARGE SCALE GENOMIC DNA]</scope>
    <source>
        <strain evidence="1 2">ZKHCc1 1396</strain>
    </source>
</reference>
<evidence type="ECO:0000313" key="1">
    <source>
        <dbReference type="EMBL" id="MBE4746602.1"/>
    </source>
</evidence>
<dbReference type="Proteomes" id="UP001516472">
    <property type="component" value="Unassembled WGS sequence"/>
</dbReference>
<accession>A0ABR9PFA9</accession>
<protein>
    <submittedName>
        <fullName evidence="1">Uncharacterized protein</fullName>
    </submittedName>
</protein>
<comment type="caution">
    <text evidence="1">The sequence shown here is derived from an EMBL/GenBank/DDBJ whole genome shotgun (WGS) entry which is preliminary data.</text>
</comment>